<dbReference type="EMBL" id="AJWK01031349">
    <property type="status" value="NOT_ANNOTATED_CDS"/>
    <property type="molecule type" value="Genomic_DNA"/>
</dbReference>
<dbReference type="InterPro" id="IPR010562">
    <property type="entry name" value="Haemolymph_juvenile_hormone-bd"/>
</dbReference>
<evidence type="ECO:0000313" key="2">
    <source>
        <dbReference type="EMBL" id="MBC1172379.1"/>
    </source>
</evidence>
<keyword evidence="4" id="KW-1185">Reference proteome</keyword>
<dbReference type="Pfam" id="PF06585">
    <property type="entry name" value="JHBP"/>
    <property type="match status" value="1"/>
</dbReference>
<organism evidence="3 4">
    <name type="scientific">Lutzomyia longipalpis</name>
    <name type="common">Sand fly</name>
    <dbReference type="NCBI Taxonomy" id="7200"/>
    <lineage>
        <taxon>Eukaryota</taxon>
        <taxon>Metazoa</taxon>
        <taxon>Ecdysozoa</taxon>
        <taxon>Arthropoda</taxon>
        <taxon>Hexapoda</taxon>
        <taxon>Insecta</taxon>
        <taxon>Pterygota</taxon>
        <taxon>Neoptera</taxon>
        <taxon>Endopterygota</taxon>
        <taxon>Diptera</taxon>
        <taxon>Nematocera</taxon>
        <taxon>Psychodoidea</taxon>
        <taxon>Psychodidae</taxon>
        <taxon>Lutzomyia</taxon>
        <taxon>Lutzomyia</taxon>
    </lineage>
</organism>
<evidence type="ECO:0000313" key="4">
    <source>
        <dbReference type="Proteomes" id="UP000092461"/>
    </source>
</evidence>
<feature type="signal peptide" evidence="1">
    <location>
        <begin position="1"/>
        <end position="18"/>
    </location>
</feature>
<dbReference type="AlphaFoldDB" id="A0A1B0CVW5"/>
<dbReference type="InterPro" id="IPR038606">
    <property type="entry name" value="To_sf"/>
</dbReference>
<sequence length="95" mass="10919">MWRFISVTIFILAAFAQTSENPPYIKQCSRSDPQLLDCLRDALHHLRPYLATGIPEIEVISMSCAKISATALFFWPPAKKKYTQTRYHGWDTVTN</sequence>
<reference evidence="3" key="3">
    <citation type="submission" date="2020-05" db="UniProtKB">
        <authorList>
            <consortium name="EnsemblMetazoa"/>
        </authorList>
    </citation>
    <scope>IDENTIFICATION</scope>
    <source>
        <strain evidence="3">Jacobina</strain>
    </source>
</reference>
<dbReference type="GO" id="GO:0005615">
    <property type="term" value="C:extracellular space"/>
    <property type="evidence" value="ECO:0007669"/>
    <property type="project" value="TreeGrafter"/>
</dbReference>
<protein>
    <submittedName>
        <fullName evidence="2">Putative hemolymph juvenile hormone binding protein</fullName>
    </submittedName>
</protein>
<dbReference type="Proteomes" id="UP000092461">
    <property type="component" value="Unassembled WGS sequence"/>
</dbReference>
<keyword evidence="1" id="KW-0732">Signal</keyword>
<dbReference type="PANTHER" id="PTHR11008:SF41">
    <property type="entry name" value="RE70318P"/>
    <property type="match status" value="1"/>
</dbReference>
<reference evidence="2" key="2">
    <citation type="journal article" date="2020" name="BMC">
        <title>Leishmania infection induces a limited differential gene expression in the sand fly midgut.</title>
        <authorList>
            <person name="Coutinho-Abreu I.V."/>
            <person name="Serafim T.D."/>
            <person name="Meneses C."/>
            <person name="Kamhawi S."/>
            <person name="Oliveira F."/>
            <person name="Valenzuela J.G."/>
        </authorList>
    </citation>
    <scope>NUCLEOTIDE SEQUENCE</scope>
    <source>
        <strain evidence="2">Jacobina</strain>
        <tissue evidence="2">Midgut</tissue>
    </source>
</reference>
<dbReference type="PANTHER" id="PTHR11008">
    <property type="entry name" value="PROTEIN TAKEOUT-LIKE PROTEIN"/>
    <property type="match status" value="1"/>
</dbReference>
<dbReference type="VEuPathDB" id="VectorBase:LLONM1_003293"/>
<evidence type="ECO:0000313" key="3">
    <source>
        <dbReference type="EnsemblMetazoa" id="LLOJ009150-PA"/>
    </source>
</evidence>
<dbReference type="EMBL" id="GITU01003676">
    <property type="protein sequence ID" value="MBC1172379.1"/>
    <property type="molecule type" value="Transcribed_RNA"/>
</dbReference>
<accession>A0A1B0CVW5</accession>
<dbReference type="VEuPathDB" id="VectorBase:LLOJ009150"/>
<dbReference type="EnsemblMetazoa" id="LLOJ009150-RA">
    <property type="protein sequence ID" value="LLOJ009150-PA"/>
    <property type="gene ID" value="LLOJ009150"/>
</dbReference>
<reference evidence="4" key="1">
    <citation type="submission" date="2012-05" db="EMBL/GenBank/DDBJ databases">
        <title>Whole Genome Assembly of Lutzomyia longipalpis.</title>
        <authorList>
            <person name="Richards S."/>
            <person name="Qu C."/>
            <person name="Dillon R."/>
            <person name="Worley K."/>
            <person name="Scherer S."/>
            <person name="Batterton M."/>
            <person name="Taylor A."/>
            <person name="Hawes A."/>
            <person name="Hernandez B."/>
            <person name="Kovar C."/>
            <person name="Mandapat C."/>
            <person name="Pham C."/>
            <person name="Qu C."/>
            <person name="Jing C."/>
            <person name="Bess C."/>
            <person name="Bandaranaike D."/>
            <person name="Ngo D."/>
            <person name="Ongeri F."/>
            <person name="Arias F."/>
            <person name="Lara F."/>
            <person name="Weissenberger G."/>
            <person name="Kamau G."/>
            <person name="Han H."/>
            <person name="Shen H."/>
            <person name="Dinh H."/>
            <person name="Khalil I."/>
            <person name="Jones J."/>
            <person name="Shafer J."/>
            <person name="Jayaseelan J."/>
            <person name="Quiroz J."/>
            <person name="Blankenburg K."/>
            <person name="Nguyen L."/>
            <person name="Jackson L."/>
            <person name="Francisco L."/>
            <person name="Tang L.-Y."/>
            <person name="Pu L.-L."/>
            <person name="Perales L."/>
            <person name="Lorensuhewa L."/>
            <person name="Munidasa M."/>
            <person name="Coyle M."/>
            <person name="Taylor M."/>
            <person name="Puazo M."/>
            <person name="Firestine M."/>
            <person name="Scheel M."/>
            <person name="Javaid M."/>
            <person name="Wang M."/>
            <person name="Li M."/>
            <person name="Tabassum N."/>
            <person name="Saada N."/>
            <person name="Osuji N."/>
            <person name="Aqrawi P."/>
            <person name="Fu Q."/>
            <person name="Thornton R."/>
            <person name="Raj R."/>
            <person name="Goodspeed R."/>
            <person name="Mata R."/>
            <person name="Najjar R."/>
            <person name="Gubbala S."/>
            <person name="Lee S."/>
            <person name="Denson S."/>
            <person name="Patil S."/>
            <person name="Macmil S."/>
            <person name="Qi S."/>
            <person name="Matskevitch T."/>
            <person name="Palculict T."/>
            <person name="Mathew T."/>
            <person name="Vee V."/>
            <person name="Velamala V."/>
            <person name="Korchina V."/>
            <person name="Cai W."/>
            <person name="Liu W."/>
            <person name="Dai W."/>
            <person name="Zou X."/>
            <person name="Zhu Y."/>
            <person name="Zhang Y."/>
            <person name="Wu Y.-Q."/>
            <person name="Xin Y."/>
            <person name="Nazarath L."/>
            <person name="Kovar C."/>
            <person name="Han Y."/>
            <person name="Muzny D."/>
            <person name="Gibbs R."/>
        </authorList>
    </citation>
    <scope>NUCLEOTIDE SEQUENCE [LARGE SCALE GENOMIC DNA]</scope>
    <source>
        <strain evidence="4">Jacobina</strain>
    </source>
</reference>
<name>A0A1B0CVW5_LUTLO</name>
<evidence type="ECO:0000256" key="1">
    <source>
        <dbReference type="SAM" id="SignalP"/>
    </source>
</evidence>
<feature type="chain" id="PRO_5044555516" evidence="1">
    <location>
        <begin position="19"/>
        <end position="95"/>
    </location>
</feature>
<proteinExistence type="predicted"/>
<dbReference type="Gene3D" id="3.15.10.30">
    <property type="entry name" value="Haemolymph juvenile hormone binding protein"/>
    <property type="match status" value="1"/>
</dbReference>